<evidence type="ECO:0000313" key="6">
    <source>
        <dbReference type="EMBL" id="MDT4287907.1"/>
    </source>
</evidence>
<dbReference type="EMBL" id="AB478934">
    <property type="protein sequence ID" value="BAO96354.1"/>
    <property type="molecule type" value="Genomic_DNA"/>
</dbReference>
<dbReference type="PATRIC" id="fig|1283.206.peg.1371"/>
<evidence type="ECO:0000256" key="2">
    <source>
        <dbReference type="SAM" id="SignalP"/>
    </source>
</evidence>
<keyword evidence="7" id="KW-1185">Reference proteome</keyword>
<feature type="region of interest" description="Disordered" evidence="1">
    <location>
        <begin position="21"/>
        <end position="55"/>
    </location>
</feature>
<keyword evidence="2" id="KW-0732">Signal</keyword>
<name>A0A060PLQ0_STAHA</name>
<organism evidence="5">
    <name type="scientific">Staphylococcus haemolyticus</name>
    <dbReference type="NCBI Taxonomy" id="1283"/>
    <lineage>
        <taxon>Bacteria</taxon>
        <taxon>Bacillati</taxon>
        <taxon>Bacillota</taxon>
        <taxon>Bacilli</taxon>
        <taxon>Bacillales</taxon>
        <taxon>Staphylococcaceae</taxon>
        <taxon>Staphylococcus</taxon>
    </lineage>
</organism>
<evidence type="ECO:0000313" key="4">
    <source>
        <dbReference type="EMBL" id="BAO96354.1"/>
    </source>
</evidence>
<feature type="chain" id="PRO_5044537881" evidence="2">
    <location>
        <begin position="21"/>
        <end position="181"/>
    </location>
</feature>
<dbReference type="Proteomes" id="UP001269271">
    <property type="component" value="Unassembled WGS sequence"/>
</dbReference>
<dbReference type="AlphaFoldDB" id="A0A060PLQ0"/>
<feature type="compositionally biased region" description="Basic and acidic residues" evidence="1">
    <location>
        <begin position="22"/>
        <end position="55"/>
    </location>
</feature>
<feature type="domain" description="DUF1541" evidence="3">
    <location>
        <begin position="60"/>
        <end position="110"/>
    </location>
</feature>
<dbReference type="EMBL" id="JAVSOO010000075">
    <property type="protein sequence ID" value="MDT4287907.1"/>
    <property type="molecule type" value="Genomic_DNA"/>
</dbReference>
<dbReference type="PROSITE" id="PS51257">
    <property type="entry name" value="PROKAR_LIPOPROTEIN"/>
    <property type="match status" value="1"/>
</dbReference>
<protein>
    <submittedName>
        <fullName evidence="6">YdhK family protein</fullName>
    </submittedName>
</protein>
<dbReference type="KEGG" id="shh:ShL2_00034"/>
<evidence type="ECO:0000259" key="3">
    <source>
        <dbReference type="Pfam" id="PF07563"/>
    </source>
</evidence>
<dbReference type="InterPro" id="IPR011438">
    <property type="entry name" value="DUF1541"/>
</dbReference>
<dbReference type="EMBL" id="AB505631">
    <property type="protein sequence ID" value="BAO96377.1"/>
    <property type="molecule type" value="Genomic_DNA"/>
</dbReference>
<gene>
    <name evidence="6" type="ORF">RO950_13175</name>
</gene>
<evidence type="ECO:0000256" key="1">
    <source>
        <dbReference type="SAM" id="MobiDB-lite"/>
    </source>
</evidence>
<reference evidence="5" key="1">
    <citation type="submission" date="2009-05" db="EMBL/GenBank/DDBJ databases">
        <title>Hot accumulation and evolution of cassette chromosome in Staphylococcus haemolyticus.</title>
        <authorList>
            <person name="Han X."/>
            <person name="Ito T."/>
            <person name="Watanabe S."/>
            <person name="Hoshi S."/>
            <person name="Hiramatsu K."/>
        </authorList>
    </citation>
    <scope>NUCLEOTIDE SEQUENCE</scope>
    <source>
        <strain evidence="5">NCTC11042</strain>
        <strain evidence="4">SH621</strain>
    </source>
</reference>
<dbReference type="Gene3D" id="2.30.30.1210">
    <property type="entry name" value="Domain of unknown function DUF1541"/>
    <property type="match status" value="1"/>
</dbReference>
<evidence type="ECO:0000313" key="7">
    <source>
        <dbReference type="Proteomes" id="UP001269271"/>
    </source>
</evidence>
<dbReference type="RefSeq" id="WP_016931282.1">
    <property type="nucleotide sequence ID" value="NZ_BKAY01000010.1"/>
</dbReference>
<sequence>MIKKLFFMILGSLLILSACSNNDEKDKDTNDQKSESHMKHNDESKVPEGMKSTNEGEFKVGDKVTITAGHMPGMKGAEATVKGAYKTYAYVVSYKPTNGNEKVNNHKWVVNEEIKDAPKDGFSKGDTVKLEASHMSGMKGATVNIDNVKKTTVYVVDYKSKDNGKIIKNHKWMTGNELKAR</sequence>
<dbReference type="GeneID" id="93779547"/>
<proteinExistence type="predicted"/>
<evidence type="ECO:0000313" key="5">
    <source>
        <dbReference type="EMBL" id="BAO96377.1"/>
    </source>
</evidence>
<accession>A0A060PLQ0</accession>
<feature type="signal peptide" evidence="2">
    <location>
        <begin position="1"/>
        <end position="20"/>
    </location>
</feature>
<dbReference type="Pfam" id="PF07563">
    <property type="entry name" value="DUF1541"/>
    <property type="match status" value="2"/>
</dbReference>
<reference evidence="6 7" key="2">
    <citation type="submission" date="2023-08" db="EMBL/GenBank/DDBJ databases">
        <title>Genomic surveillance of Staphylococcus haemolyticus neonatal outbreak in southern France.</title>
        <authorList>
            <person name="Magnan C."/>
            <person name="Morsli M."/>
            <person name="Thiery B."/>
            <person name="Salipante F."/>
            <person name="Attar J."/>
            <person name="Massimo D.M."/>
            <person name="Ory J."/>
            <person name="Pantel A."/>
            <person name="Lavigne J.-P."/>
        </authorList>
    </citation>
    <scope>NUCLEOTIDE SEQUENCE [LARGE SCALE GENOMIC DNA]</scope>
    <source>
        <strain evidence="6 7">NSH026</strain>
    </source>
</reference>
<feature type="domain" description="DUF1541" evidence="3">
    <location>
        <begin position="124"/>
        <end position="174"/>
    </location>
</feature>